<reference evidence="1 2" key="1">
    <citation type="journal article" date="2019" name="Genome Biol. Evol.">
        <title>Insights into the evolution of the New World diploid cottons (Gossypium, subgenus Houzingenia) based on genome sequencing.</title>
        <authorList>
            <person name="Grover C.E."/>
            <person name="Arick M.A. 2nd"/>
            <person name="Thrash A."/>
            <person name="Conover J.L."/>
            <person name="Sanders W.S."/>
            <person name="Peterson D.G."/>
            <person name="Frelichowski J.E."/>
            <person name="Scheffler J.A."/>
            <person name="Scheffler B.E."/>
            <person name="Wendel J.F."/>
        </authorList>
    </citation>
    <scope>NUCLEOTIDE SEQUENCE [LARGE SCALE GENOMIC DNA]</scope>
    <source>
        <strain evidence="1">1</strain>
        <tissue evidence="1">Leaf</tissue>
    </source>
</reference>
<dbReference type="Pfam" id="PF12023">
    <property type="entry name" value="DUF3511"/>
    <property type="match status" value="1"/>
</dbReference>
<evidence type="ECO:0008006" key="3">
    <source>
        <dbReference type="Google" id="ProtNLM"/>
    </source>
</evidence>
<dbReference type="PANTHER" id="PTHR33193:SF43">
    <property type="entry name" value="TRANSMEMBRANE PROTEIN DDB_G0273707_DDB_G0273361-LIKE"/>
    <property type="match status" value="1"/>
</dbReference>
<sequence>MQMESYYGVKGGGPSNMQDLRCYSASYANSVQPNQLGKEIKMKKSKSSFGSSSKTWSFNDPELQRKKRVASYKVYAVEGKMKGSLRKSFRWIKDTYTQAVYGWRLTQASRDKATCNKDEDIGYFHRLPTLVMCVLSSVQTTQYNTIQYNTIAPSTQRPL</sequence>
<dbReference type="PANTHER" id="PTHR33193">
    <property type="entry name" value="DOMAIN PROTEIN, PUTATIVE (DUF3511)-RELATED"/>
    <property type="match status" value="1"/>
</dbReference>
<organism evidence="1 2">
    <name type="scientific">Gossypium schwendimanii</name>
    <name type="common">Cotton</name>
    <dbReference type="NCBI Taxonomy" id="34291"/>
    <lineage>
        <taxon>Eukaryota</taxon>
        <taxon>Viridiplantae</taxon>
        <taxon>Streptophyta</taxon>
        <taxon>Embryophyta</taxon>
        <taxon>Tracheophyta</taxon>
        <taxon>Spermatophyta</taxon>
        <taxon>Magnoliopsida</taxon>
        <taxon>eudicotyledons</taxon>
        <taxon>Gunneridae</taxon>
        <taxon>Pentapetalae</taxon>
        <taxon>rosids</taxon>
        <taxon>malvids</taxon>
        <taxon>Malvales</taxon>
        <taxon>Malvaceae</taxon>
        <taxon>Malvoideae</taxon>
        <taxon>Gossypium</taxon>
    </lineage>
</organism>
<proteinExistence type="predicted"/>
<name>A0A7J9MN91_GOSSC</name>
<dbReference type="EMBL" id="JABFAF010000012">
    <property type="protein sequence ID" value="MBA0872583.1"/>
    <property type="molecule type" value="Genomic_DNA"/>
</dbReference>
<comment type="caution">
    <text evidence="1">The sequence shown here is derived from an EMBL/GenBank/DDBJ whole genome shotgun (WGS) entry which is preliminary data.</text>
</comment>
<dbReference type="OrthoDB" id="1655903at2759"/>
<evidence type="ECO:0000313" key="1">
    <source>
        <dbReference type="EMBL" id="MBA0872583.1"/>
    </source>
</evidence>
<evidence type="ECO:0000313" key="2">
    <source>
        <dbReference type="Proteomes" id="UP000593576"/>
    </source>
</evidence>
<protein>
    <recommendedName>
        <fullName evidence="3">DUF3511 domain-containing protein</fullName>
    </recommendedName>
</protein>
<keyword evidence="2" id="KW-1185">Reference proteome</keyword>
<gene>
    <name evidence="1" type="ORF">Goshw_016659</name>
</gene>
<accession>A0A7J9MN91</accession>
<dbReference type="AlphaFoldDB" id="A0A7J9MN91"/>
<dbReference type="Proteomes" id="UP000593576">
    <property type="component" value="Unassembled WGS sequence"/>
</dbReference>
<dbReference type="InterPro" id="IPR021899">
    <property type="entry name" value="DUF3511"/>
</dbReference>